<evidence type="ECO:0000259" key="17">
    <source>
        <dbReference type="Pfam" id="PF08544"/>
    </source>
</evidence>
<dbReference type="AlphaFoldDB" id="A0A319DGT7"/>
<dbReference type="InterPro" id="IPR016005">
    <property type="entry name" value="Erg8"/>
</dbReference>
<evidence type="ECO:0000256" key="2">
    <source>
        <dbReference type="ARBA" id="ARBA00006495"/>
    </source>
</evidence>
<keyword evidence="11 15" id="KW-0443">Lipid metabolism</keyword>
<evidence type="ECO:0000256" key="5">
    <source>
        <dbReference type="ARBA" id="ARBA00022679"/>
    </source>
</evidence>
<evidence type="ECO:0000256" key="3">
    <source>
        <dbReference type="ARBA" id="ARBA00012958"/>
    </source>
</evidence>
<dbReference type="PANTHER" id="PTHR31814:SF2">
    <property type="entry name" value="PHOSPHOMEVALONATE KINASE"/>
    <property type="match status" value="1"/>
</dbReference>
<keyword evidence="10" id="KW-0756">Sterol biosynthesis</keyword>
<dbReference type="Proteomes" id="UP000247810">
    <property type="component" value="Unassembled WGS sequence"/>
</dbReference>
<evidence type="ECO:0000256" key="14">
    <source>
        <dbReference type="ARBA" id="ARBA00029326"/>
    </source>
</evidence>
<dbReference type="InterPro" id="IPR020568">
    <property type="entry name" value="Ribosomal_Su5_D2-typ_SF"/>
</dbReference>
<organism evidence="18 19">
    <name type="scientific">Aspergillus ellipticus CBS 707.79</name>
    <dbReference type="NCBI Taxonomy" id="1448320"/>
    <lineage>
        <taxon>Eukaryota</taxon>
        <taxon>Fungi</taxon>
        <taxon>Dikarya</taxon>
        <taxon>Ascomycota</taxon>
        <taxon>Pezizomycotina</taxon>
        <taxon>Eurotiomycetes</taxon>
        <taxon>Eurotiomycetidae</taxon>
        <taxon>Eurotiales</taxon>
        <taxon>Aspergillaceae</taxon>
        <taxon>Aspergillus</taxon>
        <taxon>Aspergillus subgen. Circumdati</taxon>
    </lineage>
</organism>
<feature type="domain" description="GHMP kinase C-terminal" evidence="17">
    <location>
        <begin position="341"/>
        <end position="417"/>
    </location>
</feature>
<proteinExistence type="inferred from homology"/>
<protein>
    <recommendedName>
        <fullName evidence="3 15">Phosphomevalonate kinase</fullName>
        <ecNumber evidence="3 15">2.7.4.2</ecNumber>
    </recommendedName>
</protein>
<dbReference type="OrthoDB" id="10262935at2759"/>
<dbReference type="FunFam" id="3.30.230.10:FF:000116">
    <property type="entry name" value="Phosphomevalonate kinase"/>
    <property type="match status" value="1"/>
</dbReference>
<dbReference type="VEuPathDB" id="FungiDB:BO71DRAFT_192017"/>
<evidence type="ECO:0000313" key="18">
    <source>
        <dbReference type="EMBL" id="PYH87348.1"/>
    </source>
</evidence>
<reference evidence="18 19" key="1">
    <citation type="submission" date="2018-02" db="EMBL/GenBank/DDBJ databases">
        <title>The genomes of Aspergillus section Nigri reveals drivers in fungal speciation.</title>
        <authorList>
            <consortium name="DOE Joint Genome Institute"/>
            <person name="Vesth T.C."/>
            <person name="Nybo J."/>
            <person name="Theobald S."/>
            <person name="Brandl J."/>
            <person name="Frisvad J.C."/>
            <person name="Nielsen K.F."/>
            <person name="Lyhne E.K."/>
            <person name="Kogle M.E."/>
            <person name="Kuo A."/>
            <person name="Riley R."/>
            <person name="Clum A."/>
            <person name="Nolan M."/>
            <person name="Lipzen A."/>
            <person name="Salamov A."/>
            <person name="Henrissat B."/>
            <person name="Wiebenga A."/>
            <person name="De vries R.P."/>
            <person name="Grigoriev I.V."/>
            <person name="Mortensen U.H."/>
            <person name="Andersen M.R."/>
            <person name="Baker S.E."/>
        </authorList>
    </citation>
    <scope>NUCLEOTIDE SEQUENCE [LARGE SCALE GENOMIC DNA]</scope>
    <source>
        <strain evidence="18 19">CBS 707.79</strain>
    </source>
</reference>
<dbReference type="InterPro" id="IPR035102">
    <property type="entry name" value="Phosphomevalonate_kinase"/>
</dbReference>
<keyword evidence="7 15" id="KW-0418">Kinase</keyword>
<comment type="catalytic activity">
    <reaction evidence="14">
        <text>(R)-5-phosphomevalonate + ATP = (R)-5-diphosphomevalonate + ADP</text>
        <dbReference type="Rhea" id="RHEA:16341"/>
        <dbReference type="ChEBI" id="CHEBI:30616"/>
        <dbReference type="ChEBI" id="CHEBI:57557"/>
        <dbReference type="ChEBI" id="CHEBI:58146"/>
        <dbReference type="ChEBI" id="CHEBI:456216"/>
        <dbReference type="EC" id="2.7.4.2"/>
    </reaction>
    <physiologicalReaction direction="left-to-right" evidence="14">
        <dbReference type="Rhea" id="RHEA:16342"/>
    </physiologicalReaction>
</comment>
<evidence type="ECO:0000313" key="19">
    <source>
        <dbReference type="Proteomes" id="UP000247810"/>
    </source>
</evidence>
<comment type="pathway">
    <text evidence="1 15">Isoprenoid biosynthesis; isopentenyl diphosphate biosynthesis via mevalonate pathway; isopentenyl diphosphate from (R)-mevalonate: step 2/3.</text>
</comment>
<dbReference type="SUPFAM" id="SSF54211">
    <property type="entry name" value="Ribosomal protein S5 domain 2-like"/>
    <property type="match status" value="1"/>
</dbReference>
<dbReference type="Pfam" id="PF00288">
    <property type="entry name" value="GHMP_kinases_N"/>
    <property type="match status" value="1"/>
</dbReference>
<keyword evidence="6" id="KW-0547">Nucleotide-binding</keyword>
<name>A0A319DGT7_9EURO</name>
<keyword evidence="19" id="KW-1185">Reference proteome</keyword>
<dbReference type="GO" id="GO:0010142">
    <property type="term" value="P:farnesyl diphosphate biosynthetic process, mevalonate pathway"/>
    <property type="evidence" value="ECO:0007669"/>
    <property type="project" value="TreeGrafter"/>
</dbReference>
<dbReference type="PIRSF" id="PIRSF017288">
    <property type="entry name" value="PMK_GHMP_euk"/>
    <property type="match status" value="1"/>
</dbReference>
<evidence type="ECO:0000256" key="4">
    <source>
        <dbReference type="ARBA" id="ARBA00022516"/>
    </source>
</evidence>
<dbReference type="InterPro" id="IPR013750">
    <property type="entry name" value="GHMP_kinase_C_dom"/>
</dbReference>
<dbReference type="GO" id="GO:0019287">
    <property type="term" value="P:isopentenyl diphosphate biosynthetic process, mevalonate pathway"/>
    <property type="evidence" value="ECO:0007669"/>
    <property type="project" value="UniProtKB-UniRule"/>
</dbReference>
<evidence type="ECO:0000256" key="11">
    <source>
        <dbReference type="ARBA" id="ARBA00023098"/>
    </source>
</evidence>
<keyword evidence="4 15" id="KW-0444">Lipid biosynthesis</keyword>
<keyword evidence="8" id="KW-0067">ATP-binding</keyword>
<dbReference type="UniPathway" id="UPA00057">
    <property type="reaction ID" value="UER00099"/>
</dbReference>
<evidence type="ECO:0000259" key="16">
    <source>
        <dbReference type="Pfam" id="PF00288"/>
    </source>
</evidence>
<dbReference type="GO" id="GO:0005524">
    <property type="term" value="F:ATP binding"/>
    <property type="evidence" value="ECO:0007669"/>
    <property type="project" value="UniProtKB-UniRule"/>
</dbReference>
<dbReference type="Pfam" id="PF08544">
    <property type="entry name" value="GHMP_kinases_C"/>
    <property type="match status" value="1"/>
</dbReference>
<accession>A0A319DGT7</accession>
<dbReference type="GO" id="GO:0004631">
    <property type="term" value="F:phosphomevalonate kinase activity"/>
    <property type="evidence" value="ECO:0007669"/>
    <property type="project" value="UniProtKB-UniRule"/>
</dbReference>
<dbReference type="Gene3D" id="3.30.230.10">
    <property type="match status" value="1"/>
</dbReference>
<evidence type="ECO:0000256" key="9">
    <source>
        <dbReference type="ARBA" id="ARBA00022955"/>
    </source>
</evidence>
<comment type="similarity">
    <text evidence="2 15">Belongs to the GHMP kinase family. Mevalonate kinase subfamily.</text>
</comment>
<dbReference type="InterPro" id="IPR036554">
    <property type="entry name" value="GHMP_kinase_C_sf"/>
</dbReference>
<sequence length="459" mass="50353">MSYRSSPVTAVSAPGKVLLTGGYLVLDRNYTGTVFALDARIHIIVQQLRKAPAERENTVLVRSPQFVDAVWEYGVQQCDDKGGIKLQQKGDGRRNPFVETSLNYALSYSSYIANSKNFGSLSVTILADTDYYSETAFSKISGLQSPGRFVNFGVPLHEAHKTGLGSSAALVTALTSALVTHRTTQPEDLNNTRDKLHNLAQAAHCAAQGKVGSGFDVAAAIYGSCLYRRFSPSILESLGDVGTPGFEERLFAIVEDIDPKHPWDTECLDFGMKLPRGMQMVLCDVECGSQTPSMVRKVLEWRKQNQQEADLLWTALQSNNERLCLELKQLVQTPDREIGTNFEDVRSLIQRSRNNLRSMTQKTGVPIEPKVQTELLDAISDLEGVIGGVVPGAGGYDAVAVLIHDQADVIHRLAEFFDGWESKVEDDFGGKIGNVRLLGVRHGSAGVQNETLDLYTGWV</sequence>
<dbReference type="GO" id="GO:0005777">
    <property type="term" value="C:peroxisome"/>
    <property type="evidence" value="ECO:0007669"/>
    <property type="project" value="TreeGrafter"/>
</dbReference>
<dbReference type="InterPro" id="IPR006204">
    <property type="entry name" value="GHMP_kinase_N_dom"/>
</dbReference>
<evidence type="ECO:0000256" key="15">
    <source>
        <dbReference type="PIRNR" id="PIRNR017288"/>
    </source>
</evidence>
<keyword evidence="12" id="KW-1207">Sterol metabolism</keyword>
<dbReference type="PANTHER" id="PTHR31814">
    <property type="match status" value="1"/>
</dbReference>
<dbReference type="SUPFAM" id="SSF55060">
    <property type="entry name" value="GHMP Kinase, C-terminal domain"/>
    <property type="match status" value="1"/>
</dbReference>
<dbReference type="EMBL" id="KZ826287">
    <property type="protein sequence ID" value="PYH87348.1"/>
    <property type="molecule type" value="Genomic_DNA"/>
</dbReference>
<feature type="domain" description="GHMP kinase N-terminal" evidence="16">
    <location>
        <begin position="160"/>
        <end position="223"/>
    </location>
</feature>
<dbReference type="GO" id="GO:0006696">
    <property type="term" value="P:ergosterol biosynthetic process"/>
    <property type="evidence" value="ECO:0007669"/>
    <property type="project" value="TreeGrafter"/>
</dbReference>
<keyword evidence="5 15" id="KW-0808">Transferase</keyword>
<keyword evidence="13 15" id="KW-0753">Steroid metabolism</keyword>
<evidence type="ECO:0000256" key="13">
    <source>
        <dbReference type="ARBA" id="ARBA00023221"/>
    </source>
</evidence>
<evidence type="ECO:0000256" key="6">
    <source>
        <dbReference type="ARBA" id="ARBA00022741"/>
    </source>
</evidence>
<dbReference type="Gene3D" id="3.30.70.890">
    <property type="entry name" value="GHMP kinase, C-terminal domain"/>
    <property type="match status" value="1"/>
</dbReference>
<dbReference type="EC" id="2.7.4.2" evidence="3 15"/>
<evidence type="ECO:0000256" key="10">
    <source>
        <dbReference type="ARBA" id="ARBA00023011"/>
    </source>
</evidence>
<gene>
    <name evidence="18" type="ORF">BO71DRAFT_192017</name>
</gene>
<dbReference type="InterPro" id="IPR014721">
    <property type="entry name" value="Ribsml_uS5_D2-typ_fold_subgr"/>
</dbReference>
<dbReference type="FunFam" id="3.30.70.890:FF:000018">
    <property type="entry name" value="Phosphomevalonate kinase"/>
    <property type="match status" value="1"/>
</dbReference>
<evidence type="ECO:0000256" key="7">
    <source>
        <dbReference type="ARBA" id="ARBA00022777"/>
    </source>
</evidence>
<keyword evidence="9 15" id="KW-0752">Steroid biosynthesis</keyword>
<evidence type="ECO:0000256" key="12">
    <source>
        <dbReference type="ARBA" id="ARBA00023166"/>
    </source>
</evidence>
<evidence type="ECO:0000256" key="1">
    <source>
        <dbReference type="ARBA" id="ARBA00005017"/>
    </source>
</evidence>
<dbReference type="STRING" id="1448320.A0A319DGT7"/>
<evidence type="ECO:0000256" key="8">
    <source>
        <dbReference type="ARBA" id="ARBA00022840"/>
    </source>
</evidence>